<feature type="domain" description="Multidrug resistance protein MdtA-like C-terminal permuted SH3" evidence="6">
    <location>
        <begin position="510"/>
        <end position="564"/>
    </location>
</feature>
<dbReference type="InterPro" id="IPR058627">
    <property type="entry name" value="MdtA-like_C"/>
</dbReference>
<comment type="caution">
    <text evidence="7">The sequence shown here is derived from an EMBL/GenBank/DDBJ whole genome shotgun (WGS) entry which is preliminary data.</text>
</comment>
<dbReference type="NCBIfam" id="TIGR01730">
    <property type="entry name" value="RND_mfp"/>
    <property type="match status" value="1"/>
</dbReference>
<evidence type="ECO:0000256" key="4">
    <source>
        <dbReference type="SAM" id="Coils"/>
    </source>
</evidence>
<comment type="subcellular location">
    <subcellularLocation>
        <location evidence="1">Cell envelope</location>
    </subcellularLocation>
</comment>
<dbReference type="Pfam" id="PF25967">
    <property type="entry name" value="RND-MFP_C"/>
    <property type="match status" value="1"/>
</dbReference>
<reference evidence="7 8" key="1">
    <citation type="submission" date="2024-03" db="EMBL/GenBank/DDBJ databases">
        <title>Human intestinal bacterial collection.</title>
        <authorList>
            <person name="Pauvert C."/>
            <person name="Hitch T.C.A."/>
            <person name="Clavel T."/>
        </authorList>
    </citation>
    <scope>NUCLEOTIDE SEQUENCE [LARGE SCALE GENOMIC DNA]</scope>
    <source>
        <strain evidence="7 8">CLA-AA-H95</strain>
    </source>
</reference>
<evidence type="ECO:0000313" key="8">
    <source>
        <dbReference type="Proteomes" id="UP001446032"/>
    </source>
</evidence>
<feature type="region of interest" description="Disordered" evidence="5">
    <location>
        <begin position="346"/>
        <end position="369"/>
    </location>
</feature>
<dbReference type="InterPro" id="IPR050465">
    <property type="entry name" value="UPF0194_transport"/>
</dbReference>
<feature type="compositionally biased region" description="Low complexity" evidence="5">
    <location>
        <begin position="309"/>
        <end position="323"/>
    </location>
</feature>
<dbReference type="SUPFAM" id="SSF111369">
    <property type="entry name" value="HlyD-like secretion proteins"/>
    <property type="match status" value="1"/>
</dbReference>
<evidence type="ECO:0000256" key="1">
    <source>
        <dbReference type="ARBA" id="ARBA00004196"/>
    </source>
</evidence>
<dbReference type="Proteomes" id="UP001446032">
    <property type="component" value="Unassembled WGS sequence"/>
</dbReference>
<evidence type="ECO:0000256" key="3">
    <source>
        <dbReference type="ARBA" id="ARBA00023054"/>
    </source>
</evidence>
<sequence>MKKKKSKKKLLIGAGVIAVVAVGGVSVLGGRSSGEEAVPQVEVVKAEIGDVQQTVEASGTVVSEESKTYFSPVNAKVDKVDFKEGDTVKAGTELVAFDKKDLEREQKKADLNVESGKLDMTNTINKSDKAVQKQKDAAGNASSLKQQVAAQEDYVASLKAQISQVTANAQAQAAAESARKAAEAQAAQEAAQQKIQQEYAADLSTYQNKTLPAYQNTLNELNNTMNQTLQEYNQSESEYQMAFQTWSADQTDENADALSIAEQLRSESQIAYQDAKRDYEDYKAQKPEAPVLSDYTGESSAIVSDGTKTETSSDFSDTTETATVTADTSALESELEKASSDLAELQSKLSSEEATAEADPGAVTEEEKEKMEITNNLAELDQMSAKELVEAAKKGIHADFNGVVTKVAVVEGSTTALGTELFTLQNTDKVDVTVNISKYDYDKVQEGQSAQITLAGKTYEGEVIKVSHIATQNEKGASLISADIRIKNPDEDIFLGVDAKVTIQAQKAENVVVLPSEVVNIGKEGSFCYILEDGVITRKDITTGISSDDYIEVTDGIEADEQVIRDIGSLQEGMTAQAVDASAEGADGTDAVPADAEDVVTETEEGA</sequence>
<feature type="region of interest" description="Disordered" evidence="5">
    <location>
        <begin position="579"/>
        <end position="607"/>
    </location>
</feature>
<evidence type="ECO:0000256" key="2">
    <source>
        <dbReference type="ARBA" id="ARBA00009477"/>
    </source>
</evidence>
<organism evidence="7 8">
    <name type="scientific">Blautia intestinihominis</name>
    <dbReference type="NCBI Taxonomy" id="3133152"/>
    <lineage>
        <taxon>Bacteria</taxon>
        <taxon>Bacillati</taxon>
        <taxon>Bacillota</taxon>
        <taxon>Clostridia</taxon>
        <taxon>Lachnospirales</taxon>
        <taxon>Lachnospiraceae</taxon>
        <taxon>Blautia</taxon>
    </lineage>
</organism>
<evidence type="ECO:0000313" key="7">
    <source>
        <dbReference type="EMBL" id="MEQ2358854.1"/>
    </source>
</evidence>
<keyword evidence="8" id="KW-1185">Reference proteome</keyword>
<evidence type="ECO:0000256" key="5">
    <source>
        <dbReference type="SAM" id="MobiDB-lite"/>
    </source>
</evidence>
<accession>A0ABV1AL20</accession>
<proteinExistence type="inferred from homology"/>
<dbReference type="Gene3D" id="2.40.420.20">
    <property type="match status" value="1"/>
</dbReference>
<feature type="coiled-coil region" evidence="4">
    <location>
        <begin position="141"/>
        <end position="238"/>
    </location>
</feature>
<dbReference type="EMBL" id="JBBMEI010000032">
    <property type="protein sequence ID" value="MEQ2358854.1"/>
    <property type="molecule type" value="Genomic_DNA"/>
</dbReference>
<dbReference type="RefSeq" id="WP_349078025.1">
    <property type="nucleotide sequence ID" value="NZ_JBBMEI010000032.1"/>
</dbReference>
<name>A0ABV1AL20_9FIRM</name>
<dbReference type="Gene3D" id="2.40.30.170">
    <property type="match status" value="1"/>
</dbReference>
<comment type="similarity">
    <text evidence="2">Belongs to the membrane fusion protein (MFP) (TC 8.A.1) family.</text>
</comment>
<dbReference type="PANTHER" id="PTHR32347:SF14">
    <property type="entry name" value="EFFLUX SYSTEM COMPONENT YKNX-RELATED"/>
    <property type="match status" value="1"/>
</dbReference>
<feature type="compositionally biased region" description="Acidic residues" evidence="5">
    <location>
        <begin position="595"/>
        <end position="607"/>
    </location>
</feature>
<evidence type="ECO:0000259" key="6">
    <source>
        <dbReference type="Pfam" id="PF25967"/>
    </source>
</evidence>
<dbReference type="PANTHER" id="PTHR32347">
    <property type="entry name" value="EFFLUX SYSTEM COMPONENT YKNX-RELATED"/>
    <property type="match status" value="1"/>
</dbReference>
<dbReference type="InterPro" id="IPR006143">
    <property type="entry name" value="RND_pump_MFP"/>
</dbReference>
<feature type="region of interest" description="Disordered" evidence="5">
    <location>
        <begin position="295"/>
        <end position="323"/>
    </location>
</feature>
<gene>
    <name evidence="7" type="ORF">WMO75_11035</name>
</gene>
<protein>
    <submittedName>
        <fullName evidence="7">Efflux RND transporter periplasmic adaptor subunit</fullName>
    </submittedName>
</protein>
<keyword evidence="3 4" id="KW-0175">Coiled coil</keyword>